<gene>
    <name evidence="4" type="ORF">SAMN05216354_1454</name>
</gene>
<dbReference type="AlphaFoldDB" id="A0A1H5UGH6"/>
<proteinExistence type="inferred from homology"/>
<keyword evidence="3" id="KW-0732">Signal</keyword>
<dbReference type="Proteomes" id="UP000236735">
    <property type="component" value="Unassembled WGS sequence"/>
</dbReference>
<protein>
    <submittedName>
        <fullName evidence="4">NitT/TauT family transport system substrate-binding protein</fullName>
    </submittedName>
</protein>
<dbReference type="PANTHER" id="PTHR30024:SF47">
    <property type="entry name" value="TAURINE-BINDING PERIPLASMIC PROTEIN"/>
    <property type="match status" value="1"/>
</dbReference>
<evidence type="ECO:0000313" key="5">
    <source>
        <dbReference type="Proteomes" id="UP000236735"/>
    </source>
</evidence>
<dbReference type="GO" id="GO:0042597">
    <property type="term" value="C:periplasmic space"/>
    <property type="evidence" value="ECO:0007669"/>
    <property type="project" value="UniProtKB-SubCell"/>
</dbReference>
<comment type="subcellular location">
    <subcellularLocation>
        <location evidence="1">Periplasm</location>
    </subcellularLocation>
</comment>
<evidence type="ECO:0000256" key="2">
    <source>
        <dbReference type="ARBA" id="ARBA00010742"/>
    </source>
</evidence>
<organism evidence="4 5">
    <name type="scientific">Xylanibacter ruminicola</name>
    <name type="common">Prevotella ruminicola</name>
    <dbReference type="NCBI Taxonomy" id="839"/>
    <lineage>
        <taxon>Bacteria</taxon>
        <taxon>Pseudomonadati</taxon>
        <taxon>Bacteroidota</taxon>
        <taxon>Bacteroidia</taxon>
        <taxon>Bacteroidales</taxon>
        <taxon>Prevotellaceae</taxon>
        <taxon>Xylanibacter</taxon>
    </lineage>
</organism>
<evidence type="ECO:0000256" key="3">
    <source>
        <dbReference type="ARBA" id="ARBA00022729"/>
    </source>
</evidence>
<dbReference type="SUPFAM" id="SSF53850">
    <property type="entry name" value="Periplasmic binding protein-like II"/>
    <property type="match status" value="1"/>
</dbReference>
<dbReference type="Gene3D" id="3.40.190.10">
    <property type="entry name" value="Periplasmic binding protein-like II"/>
    <property type="match status" value="2"/>
</dbReference>
<dbReference type="PROSITE" id="PS51257">
    <property type="entry name" value="PROKAR_LIPOPROTEIN"/>
    <property type="match status" value="1"/>
</dbReference>
<evidence type="ECO:0000256" key="1">
    <source>
        <dbReference type="ARBA" id="ARBA00004418"/>
    </source>
</evidence>
<evidence type="ECO:0000313" key="4">
    <source>
        <dbReference type="EMBL" id="SEF74132.1"/>
    </source>
</evidence>
<name>A0A1H5UGH6_XYLRU</name>
<sequence length="307" mass="35641">MFMKKLMIFIVTALLVIGCGQSYEETKRLTRAQRLKLWREDSAALKIAVMPTLDCLPIFIAKDHHMFDTAVDIRLKHFNAQMDCDTALIRGRVEGIVSDLVRTERIIKQGIPLRYVAATNAYWLLISNRQLRMSNLKHLNDRMLAMTRYSVTDMLGDIAVDSAKLKPEQVFRIQVNDVNIRLKMLENNEMDALLMTEPQVTQALLGKHKVLLDTRQMDMQMGVLAFREKEMNDKNRMRQMDAFLKGYNEACDSINHYGVRHYSDVIKKNYKLSEQALKQLPDSLKFVHAVAPRQKDVEKARQWLARK</sequence>
<accession>A0A1H5UGH6</accession>
<reference evidence="4 5" key="1">
    <citation type="submission" date="2016-10" db="EMBL/GenBank/DDBJ databases">
        <authorList>
            <person name="de Groot N.N."/>
        </authorList>
    </citation>
    <scope>NUCLEOTIDE SEQUENCE [LARGE SCALE GENOMIC DNA]</scope>
    <source>
        <strain evidence="4 5">AR32</strain>
    </source>
</reference>
<dbReference type="EMBL" id="FNUV01000003">
    <property type="protein sequence ID" value="SEF74132.1"/>
    <property type="molecule type" value="Genomic_DNA"/>
</dbReference>
<dbReference type="PANTHER" id="PTHR30024">
    <property type="entry name" value="ALIPHATIC SULFONATES-BINDING PROTEIN-RELATED"/>
    <property type="match status" value="1"/>
</dbReference>
<comment type="similarity">
    <text evidence="2">Belongs to the bacterial solute-binding protein SsuA/TauA family.</text>
</comment>